<protein>
    <recommendedName>
        <fullName evidence="2">Lon proteolytic domain-containing protein</fullName>
    </recommendedName>
</protein>
<evidence type="ECO:0000313" key="1">
    <source>
        <dbReference type="EMBL" id="GAG57286.1"/>
    </source>
</evidence>
<proteinExistence type="predicted"/>
<dbReference type="InterPro" id="IPR014721">
    <property type="entry name" value="Ribsml_uS5_D2-typ_fold_subgr"/>
</dbReference>
<dbReference type="EMBL" id="BART01000836">
    <property type="protein sequence ID" value="GAG57286.1"/>
    <property type="molecule type" value="Genomic_DNA"/>
</dbReference>
<dbReference type="PANTHER" id="PTHR32472">
    <property type="entry name" value="DNA REPAIR PROTEIN RADA"/>
    <property type="match status" value="1"/>
</dbReference>
<name>X1AAX7_9ZZZZ</name>
<accession>X1AAX7</accession>
<dbReference type="InterPro" id="IPR020568">
    <property type="entry name" value="Ribosomal_Su5_D2-typ_SF"/>
</dbReference>
<reference evidence="1" key="1">
    <citation type="journal article" date="2014" name="Front. Microbiol.">
        <title>High frequency of phylogenetically diverse reductive dehalogenase-homologous genes in deep subseafloor sedimentary metagenomes.</title>
        <authorList>
            <person name="Kawai M."/>
            <person name="Futagami T."/>
            <person name="Toyoda A."/>
            <person name="Takaki Y."/>
            <person name="Nishi S."/>
            <person name="Hori S."/>
            <person name="Arai W."/>
            <person name="Tsubouchi T."/>
            <person name="Morono Y."/>
            <person name="Uchiyama I."/>
            <person name="Ito T."/>
            <person name="Fujiyama A."/>
            <person name="Inagaki F."/>
            <person name="Takami H."/>
        </authorList>
    </citation>
    <scope>NUCLEOTIDE SEQUENCE</scope>
    <source>
        <strain evidence="1">Expedition CK06-06</strain>
    </source>
</reference>
<comment type="caution">
    <text evidence="1">The sequence shown here is derived from an EMBL/GenBank/DDBJ whole genome shotgun (WGS) entry which is preliminary data.</text>
</comment>
<dbReference type="SUPFAM" id="SSF54211">
    <property type="entry name" value="Ribosomal protein S5 domain 2-like"/>
    <property type="match status" value="1"/>
</dbReference>
<gene>
    <name evidence="1" type="ORF">S01H4_03415</name>
</gene>
<sequence length="128" mass="14234">MKHSVYCLIGNIFSQVGFRLAAKDVFLNIAGGIKVTDPGIDLGIISAILSSNLDIPIDKNICFAGEVGLSGEIRAVNRIDNRIQEAEKLGFKKIFIAKHNRKGVDLSKFNIQFRFVNRVEKLVRELFG</sequence>
<organism evidence="1">
    <name type="scientific">marine sediment metagenome</name>
    <dbReference type="NCBI Taxonomy" id="412755"/>
    <lineage>
        <taxon>unclassified sequences</taxon>
        <taxon>metagenomes</taxon>
        <taxon>ecological metagenomes</taxon>
    </lineage>
</organism>
<evidence type="ECO:0008006" key="2">
    <source>
        <dbReference type="Google" id="ProtNLM"/>
    </source>
</evidence>
<dbReference type="AlphaFoldDB" id="X1AAX7"/>
<dbReference type="GO" id="GO:0000725">
    <property type="term" value="P:recombinational repair"/>
    <property type="evidence" value="ECO:0007669"/>
    <property type="project" value="TreeGrafter"/>
</dbReference>
<dbReference type="GO" id="GO:0005829">
    <property type="term" value="C:cytosol"/>
    <property type="evidence" value="ECO:0007669"/>
    <property type="project" value="TreeGrafter"/>
</dbReference>
<dbReference type="Pfam" id="PF13541">
    <property type="entry name" value="ChlI"/>
    <property type="match status" value="1"/>
</dbReference>
<dbReference type="PANTHER" id="PTHR32472:SF10">
    <property type="entry name" value="DNA REPAIR PROTEIN RADA-LIKE PROTEIN"/>
    <property type="match status" value="1"/>
</dbReference>
<dbReference type="Gene3D" id="3.30.230.10">
    <property type="match status" value="1"/>
</dbReference>